<dbReference type="InterPro" id="IPR013022">
    <property type="entry name" value="Xyl_isomerase-like_TIM-brl"/>
</dbReference>
<gene>
    <name evidence="2" type="ORF">UB32_01785</name>
</gene>
<dbReference type="Gene3D" id="3.20.20.150">
    <property type="entry name" value="Divalent-metal-dependent TIM barrel enzymes"/>
    <property type="match status" value="1"/>
</dbReference>
<evidence type="ECO:0000313" key="2">
    <source>
        <dbReference type="EMBL" id="KIY23627.1"/>
    </source>
</evidence>
<dbReference type="Proteomes" id="UP000032512">
    <property type="component" value="Unassembled WGS sequence"/>
</dbReference>
<feature type="domain" description="Xylose isomerase-like TIM barrel" evidence="1">
    <location>
        <begin position="25"/>
        <end position="235"/>
    </location>
</feature>
<proteinExistence type="predicted"/>
<dbReference type="OrthoDB" id="9798407at2"/>
<dbReference type="AlphaFoldDB" id="A0A0D6ZDK5"/>
<dbReference type="InterPro" id="IPR050312">
    <property type="entry name" value="IolE/XylAMocC-like"/>
</dbReference>
<evidence type="ECO:0000313" key="3">
    <source>
        <dbReference type="Proteomes" id="UP000032512"/>
    </source>
</evidence>
<dbReference type="PANTHER" id="PTHR12110">
    <property type="entry name" value="HYDROXYPYRUVATE ISOMERASE"/>
    <property type="match status" value="1"/>
</dbReference>
<comment type="caution">
    <text evidence="2">The sequence shown here is derived from an EMBL/GenBank/DDBJ whole genome shotgun (WGS) entry which is preliminary data.</text>
</comment>
<accession>A0A0D6ZDK5</accession>
<dbReference type="SUPFAM" id="SSF51658">
    <property type="entry name" value="Xylose isomerase-like"/>
    <property type="match status" value="1"/>
</dbReference>
<protein>
    <recommendedName>
        <fullName evidence="1">Xylose isomerase-like TIM barrel domain-containing protein</fullName>
    </recommendedName>
</protein>
<dbReference type="PANTHER" id="PTHR12110:SF41">
    <property type="entry name" value="INOSOSE DEHYDRATASE"/>
    <property type="match status" value="1"/>
</dbReference>
<sequence>MGKIGIQLYSVRDKTKDNFLDTIRELGKMGYEGVQFAGFFGTPANKLKKVMDESGVRNAGSHMQYITLLGEELKETLEYNHVIGNDLIICPALPTELRESVDSYKKAADTLNEVGRKCVEQGFRFAYHNHNFEFYDLGDGQRGFDILFDNTDINHMKMELDCYWATHGGFDPVEIIKHNKDRVVSLHIKDMARVNGEKRTIEIGEGELDFPELLRVGEDYGVEWFTVEQEHFDRDTLESSRINVKNLKEIMVKI</sequence>
<dbReference type="Pfam" id="PF01261">
    <property type="entry name" value="AP_endonuc_2"/>
    <property type="match status" value="1"/>
</dbReference>
<dbReference type="RefSeq" id="WP_044390718.1">
    <property type="nucleotide sequence ID" value="NZ_JXIQ01000014.1"/>
</dbReference>
<organism evidence="2 3">
    <name type="scientific">Mesobacillus subterraneus</name>
    <dbReference type="NCBI Taxonomy" id="285983"/>
    <lineage>
        <taxon>Bacteria</taxon>
        <taxon>Bacillati</taxon>
        <taxon>Bacillota</taxon>
        <taxon>Bacilli</taxon>
        <taxon>Bacillales</taxon>
        <taxon>Bacillaceae</taxon>
        <taxon>Mesobacillus</taxon>
    </lineage>
</organism>
<name>A0A0D6ZDK5_9BACI</name>
<reference evidence="2 3" key="1">
    <citation type="submission" date="2015-01" db="EMBL/GenBank/DDBJ databases">
        <title>Draft genome sequences of the supercritical CO2 tolerant bacteria Bacillus subterraneus MITOT1 and Bacillus cereus MIT0214.</title>
        <authorList>
            <person name="Peet K.C."/>
            <person name="Thompson J.R."/>
        </authorList>
    </citation>
    <scope>NUCLEOTIDE SEQUENCE [LARGE SCALE GENOMIC DNA]</scope>
    <source>
        <strain evidence="2 3">MITOT1</strain>
    </source>
</reference>
<dbReference type="PATRIC" id="fig|285983.3.peg.1548"/>
<dbReference type="InterPro" id="IPR036237">
    <property type="entry name" value="Xyl_isomerase-like_sf"/>
</dbReference>
<dbReference type="EMBL" id="JXIQ01000014">
    <property type="protein sequence ID" value="KIY23627.1"/>
    <property type="molecule type" value="Genomic_DNA"/>
</dbReference>
<keyword evidence="3" id="KW-1185">Reference proteome</keyword>
<evidence type="ECO:0000259" key="1">
    <source>
        <dbReference type="Pfam" id="PF01261"/>
    </source>
</evidence>